<dbReference type="CDD" id="cd00118">
    <property type="entry name" value="LysM"/>
    <property type="match status" value="2"/>
</dbReference>
<protein>
    <submittedName>
        <fullName evidence="2">Spore gernimation protein</fullName>
    </submittedName>
</protein>
<dbReference type="OrthoDB" id="308800at2"/>
<accession>A0A2W0H8V8</accession>
<dbReference type="EMBL" id="PDOF01000001">
    <property type="protein sequence ID" value="PYZ98293.1"/>
    <property type="molecule type" value="Genomic_DNA"/>
</dbReference>
<dbReference type="Pfam" id="PF01476">
    <property type="entry name" value="LysM"/>
    <property type="match status" value="3"/>
</dbReference>
<dbReference type="PROSITE" id="PS51782">
    <property type="entry name" value="LYSM"/>
    <property type="match status" value="2"/>
</dbReference>
<comment type="caution">
    <text evidence="2">The sequence shown here is derived from an EMBL/GenBank/DDBJ whole genome shotgun (WGS) entry which is preliminary data.</text>
</comment>
<dbReference type="Pfam" id="PF10648">
    <property type="entry name" value="Gmad2"/>
    <property type="match status" value="1"/>
</dbReference>
<dbReference type="SUPFAM" id="SSF54106">
    <property type="entry name" value="LysM domain"/>
    <property type="match status" value="3"/>
</dbReference>
<evidence type="ECO:0000313" key="2">
    <source>
        <dbReference type="EMBL" id="PYZ98293.1"/>
    </source>
</evidence>
<proteinExistence type="predicted"/>
<keyword evidence="3" id="KW-1185">Reference proteome</keyword>
<reference evidence="2 3" key="1">
    <citation type="submission" date="2017-10" db="EMBL/GenBank/DDBJ databases">
        <title>Bacillus sp. nov., a halophilic bacterium isolated from a Yangshapao Lake.</title>
        <authorList>
            <person name="Wang H."/>
        </authorList>
    </citation>
    <scope>NUCLEOTIDE SEQUENCE [LARGE SCALE GENOMIC DNA]</scope>
    <source>
        <strain evidence="2 3">YSP-3</strain>
    </source>
</reference>
<dbReference type="InterPro" id="IPR036779">
    <property type="entry name" value="LysM_dom_sf"/>
</dbReference>
<dbReference type="SMART" id="SM00257">
    <property type="entry name" value="LysM"/>
    <property type="match status" value="3"/>
</dbReference>
<dbReference type="PANTHER" id="PTHR33734:SF22">
    <property type="entry name" value="MEMBRANE-BOUND LYTIC MUREIN TRANSGLYCOSYLASE D"/>
    <property type="match status" value="1"/>
</dbReference>
<evidence type="ECO:0000313" key="3">
    <source>
        <dbReference type="Proteomes" id="UP000248066"/>
    </source>
</evidence>
<sequence length="264" mass="28735">MLHQVRPGDTLYSLAIRYNSNVEQIVRGNGLYPPFTENFLIYPGQQLVIPVRDSGRSVTLYVVNPGETLTQAGNLFSASYELIAGINDTIQNPDYLIANQQIIIPAVVYEVREGSSLFGISQEMGVPLDSILRANRNRPAISADLIYPGTLLIVPLPVSVNIAVFDPLPGTVISDGSLITGIARAFEGTVLLEVTDSAGRVIAEEWFTTAASGAPAYAPFLTTVNYDRIPAEEKGFLQVYTRSAKDNTVQDLVSIPVRFKDENS</sequence>
<dbReference type="AlphaFoldDB" id="A0A2W0H8V8"/>
<dbReference type="Proteomes" id="UP000248066">
    <property type="component" value="Unassembled WGS sequence"/>
</dbReference>
<feature type="domain" description="LysM" evidence="1">
    <location>
        <begin position="107"/>
        <end position="154"/>
    </location>
</feature>
<gene>
    <name evidence="2" type="ORF">CR205_06760</name>
</gene>
<organism evidence="2 3">
    <name type="scientific">Alteribacter lacisalsi</name>
    <dbReference type="NCBI Taxonomy" id="2045244"/>
    <lineage>
        <taxon>Bacteria</taxon>
        <taxon>Bacillati</taxon>
        <taxon>Bacillota</taxon>
        <taxon>Bacilli</taxon>
        <taxon>Bacillales</taxon>
        <taxon>Bacillaceae</taxon>
        <taxon>Alteribacter</taxon>
    </lineage>
</organism>
<dbReference type="InterPro" id="IPR018911">
    <property type="entry name" value="Gmad2_Ig-like_dom"/>
</dbReference>
<evidence type="ECO:0000259" key="1">
    <source>
        <dbReference type="PROSITE" id="PS51782"/>
    </source>
</evidence>
<name>A0A2W0H8V8_9BACI</name>
<dbReference type="InterPro" id="IPR018392">
    <property type="entry name" value="LysM"/>
</dbReference>
<dbReference type="PANTHER" id="PTHR33734">
    <property type="entry name" value="LYSM DOMAIN-CONTAINING GPI-ANCHORED PROTEIN 2"/>
    <property type="match status" value="1"/>
</dbReference>
<dbReference type="RefSeq" id="WP_110518165.1">
    <property type="nucleotide sequence ID" value="NZ_PDOF01000001.1"/>
</dbReference>
<feature type="domain" description="LysM" evidence="1">
    <location>
        <begin position="1"/>
        <end position="49"/>
    </location>
</feature>
<dbReference type="Gene3D" id="3.10.350.10">
    <property type="entry name" value="LysM domain"/>
    <property type="match status" value="3"/>
</dbReference>